<dbReference type="Pfam" id="PF18912">
    <property type="entry name" value="DZR_2"/>
    <property type="match status" value="1"/>
</dbReference>
<dbReference type="SUPFAM" id="SSF53271">
    <property type="entry name" value="PRTase-like"/>
    <property type="match status" value="1"/>
</dbReference>
<dbReference type="PANTHER" id="PTHR47505">
    <property type="entry name" value="DNA UTILIZATION PROTEIN YHGH"/>
    <property type="match status" value="1"/>
</dbReference>
<evidence type="ECO:0000313" key="4">
    <source>
        <dbReference type="Proteomes" id="UP000231632"/>
    </source>
</evidence>
<gene>
    <name evidence="3" type="ORF">MMIC_P2005</name>
</gene>
<comment type="caution">
    <text evidence="3">The sequence shown here is derived from an EMBL/GenBank/DDBJ whole genome shotgun (WGS) entry which is preliminary data.</text>
</comment>
<accession>A0A1L8CQ16</accession>
<dbReference type="InterPro" id="IPR000836">
    <property type="entry name" value="PRTase_dom"/>
</dbReference>
<dbReference type="AlphaFoldDB" id="A0A1L8CQ16"/>
<dbReference type="Proteomes" id="UP000231632">
    <property type="component" value="Unassembled WGS sequence"/>
</dbReference>
<evidence type="ECO:0000256" key="1">
    <source>
        <dbReference type="ARBA" id="ARBA00008007"/>
    </source>
</evidence>
<dbReference type="STRING" id="1921010.MMIC_P2005"/>
<dbReference type="InterPro" id="IPR029057">
    <property type="entry name" value="PRTase-like"/>
</dbReference>
<dbReference type="InterPro" id="IPR051910">
    <property type="entry name" value="ComF/GntX_DNA_util-trans"/>
</dbReference>
<sequence>MLDSMSELSTKSALPVNRLRDLLFPPACLFCQRPLDSGDQSQACCNDCFASVHIWPTSVCHQCGQELPEAMAPGPCGRCLNQSPVQCRTLNLYTYQGPVRDAILSWKLNGHEAAVGWLLQSAIPRLKQELPADVLLLPVPMPLSRMRKSGQHHAANLCHWIADAVGCHWSWQILRRQGEQQRQSALSGEARRKNLRKAFILSDDYRARIEGIRSVCIVDDIMTTGSTLHYAARACNRLGVPVSVLSLARTTQKR</sequence>
<reference evidence="3 4" key="1">
    <citation type="journal article" date="2017" name="Arch. Microbiol.">
        <title>Mariprofundus micogutta sp. nov., a novel iron-oxidizing zetaproteobacterium isolated from a deep-sea hydrothermal field at the Bayonnaise knoll of the Izu-Ogasawara arc, and a description of Mariprofundales ord. nov. and Zetaproteobacteria classis nov.</title>
        <authorList>
            <person name="Makita H."/>
            <person name="Tanaka E."/>
            <person name="Mitsunobu S."/>
            <person name="Miyazaki M."/>
            <person name="Nunoura T."/>
            <person name="Uematsu K."/>
            <person name="Takaki Y."/>
            <person name="Nishi S."/>
            <person name="Shimamura S."/>
            <person name="Takai K."/>
        </authorList>
    </citation>
    <scope>NUCLEOTIDE SEQUENCE [LARGE SCALE GENOMIC DNA]</scope>
    <source>
        <strain evidence="3 4">ET2</strain>
    </source>
</reference>
<organism evidence="3 4">
    <name type="scientific">Mariprofundus micogutta</name>
    <dbReference type="NCBI Taxonomy" id="1921010"/>
    <lineage>
        <taxon>Bacteria</taxon>
        <taxon>Pseudomonadati</taxon>
        <taxon>Pseudomonadota</taxon>
        <taxon>Candidatius Mariprofundia</taxon>
        <taxon>Mariprofundales</taxon>
        <taxon>Mariprofundaceae</taxon>
        <taxon>Mariprofundus</taxon>
    </lineage>
</organism>
<protein>
    <submittedName>
        <fullName evidence="3">DNA utilization protein GntX</fullName>
    </submittedName>
</protein>
<evidence type="ECO:0000259" key="2">
    <source>
        <dbReference type="Pfam" id="PF18912"/>
    </source>
</evidence>
<dbReference type="PANTHER" id="PTHR47505:SF1">
    <property type="entry name" value="DNA UTILIZATION PROTEIN YHGH"/>
    <property type="match status" value="1"/>
</dbReference>
<comment type="similarity">
    <text evidence="1">Belongs to the ComF/GntX family.</text>
</comment>
<dbReference type="EMBL" id="BDFD01000019">
    <property type="protein sequence ID" value="GAV21026.1"/>
    <property type="molecule type" value="Genomic_DNA"/>
</dbReference>
<keyword evidence="4" id="KW-1185">Reference proteome</keyword>
<dbReference type="InterPro" id="IPR044005">
    <property type="entry name" value="DZR_2"/>
</dbReference>
<evidence type="ECO:0000313" key="3">
    <source>
        <dbReference type="EMBL" id="GAV21026.1"/>
    </source>
</evidence>
<feature type="domain" description="Double zinc ribbon" evidence="2">
    <location>
        <begin position="21"/>
        <end position="80"/>
    </location>
</feature>
<dbReference type="CDD" id="cd06223">
    <property type="entry name" value="PRTases_typeI"/>
    <property type="match status" value="1"/>
</dbReference>
<proteinExistence type="inferred from homology"/>
<name>A0A1L8CQ16_9PROT</name>
<dbReference type="Gene3D" id="3.40.50.2020">
    <property type="match status" value="1"/>
</dbReference>